<reference evidence="15 16" key="1">
    <citation type="submission" date="2017-04" db="EMBL/GenBank/DDBJ databases">
        <authorList>
            <person name="Afonso C.L."/>
            <person name="Miller P.J."/>
            <person name="Scott M.A."/>
            <person name="Spackman E."/>
            <person name="Goraichik I."/>
            <person name="Dimitrov K.M."/>
            <person name="Suarez D.L."/>
            <person name="Swayne D.E."/>
        </authorList>
    </citation>
    <scope>NUCLEOTIDE SEQUENCE [LARGE SCALE GENOMIC DNA]</scope>
    <source>
        <strain evidence="15 16">ToBE</strain>
    </source>
</reference>
<feature type="binding site" evidence="11">
    <location>
        <begin position="79"/>
        <end position="82"/>
    </location>
    <ligand>
        <name>GTP</name>
        <dbReference type="ChEBI" id="CHEBI:37565"/>
        <label>1</label>
    </ligand>
</feature>
<evidence type="ECO:0000256" key="13">
    <source>
        <dbReference type="RuleBase" id="RU362098"/>
    </source>
</evidence>
<feature type="transmembrane region" description="Helical" evidence="13">
    <location>
        <begin position="265"/>
        <end position="288"/>
    </location>
</feature>
<keyword evidence="7 13" id="KW-1133">Transmembrane helix</keyword>
<evidence type="ECO:0000256" key="5">
    <source>
        <dbReference type="ARBA" id="ARBA00022692"/>
    </source>
</evidence>
<organism evidence="15 16">
    <name type="scientific">Thermanaeromonas toyohensis ToBE</name>
    <dbReference type="NCBI Taxonomy" id="698762"/>
    <lineage>
        <taxon>Bacteria</taxon>
        <taxon>Bacillati</taxon>
        <taxon>Bacillota</taxon>
        <taxon>Clostridia</taxon>
        <taxon>Neomoorellales</taxon>
        <taxon>Neomoorellaceae</taxon>
        <taxon>Thermanaeromonas</taxon>
    </lineage>
</organism>
<dbReference type="Pfam" id="PF07664">
    <property type="entry name" value="FeoB_C"/>
    <property type="match status" value="1"/>
</dbReference>
<protein>
    <recommendedName>
        <fullName evidence="10 13">Ferrous iron transport protein B</fullName>
    </recommendedName>
</protein>
<keyword evidence="8 11" id="KW-0342">GTP-binding</keyword>
<dbReference type="Pfam" id="PF07670">
    <property type="entry name" value="Gate"/>
    <property type="match status" value="2"/>
</dbReference>
<evidence type="ECO:0000256" key="3">
    <source>
        <dbReference type="ARBA" id="ARBA00022448"/>
    </source>
</evidence>
<dbReference type="InterPro" id="IPR030389">
    <property type="entry name" value="G_FEOB_dom"/>
</dbReference>
<keyword evidence="12" id="KW-0479">Metal-binding</keyword>
<comment type="caution">
    <text evidence="13">Lacks conserved residue(s) required for the propagation of feature annotation.</text>
</comment>
<dbReference type="GO" id="GO:0046872">
    <property type="term" value="F:metal ion binding"/>
    <property type="evidence" value="ECO:0007669"/>
    <property type="project" value="UniProtKB-KW"/>
</dbReference>
<keyword evidence="3 13" id="KW-0813">Transport</keyword>
<dbReference type="AlphaFoldDB" id="A0A1W1W2R0"/>
<comment type="function">
    <text evidence="1 13">Probable transporter of a GTP-driven Fe(2+) uptake system.</text>
</comment>
<feature type="binding site" evidence="11">
    <location>
        <begin position="33"/>
        <end position="40"/>
    </location>
    <ligand>
        <name>GTP</name>
        <dbReference type="ChEBI" id="CHEBI:37565"/>
        <label>1</label>
    </ligand>
</feature>
<evidence type="ECO:0000256" key="10">
    <source>
        <dbReference type="NCBIfam" id="TIGR00437"/>
    </source>
</evidence>
<dbReference type="Pfam" id="PF02421">
    <property type="entry name" value="FeoB_N"/>
    <property type="match status" value="1"/>
</dbReference>
<evidence type="ECO:0000256" key="6">
    <source>
        <dbReference type="ARBA" id="ARBA00022741"/>
    </source>
</evidence>
<evidence type="ECO:0000256" key="8">
    <source>
        <dbReference type="ARBA" id="ARBA00023134"/>
    </source>
</evidence>
<evidence type="ECO:0000313" key="16">
    <source>
        <dbReference type="Proteomes" id="UP000192569"/>
    </source>
</evidence>
<dbReference type="Gene3D" id="3.40.50.300">
    <property type="entry name" value="P-loop containing nucleotide triphosphate hydrolases"/>
    <property type="match status" value="1"/>
</dbReference>
<proteinExistence type="inferred from homology"/>
<keyword evidence="9 13" id="KW-0472">Membrane</keyword>
<feature type="transmembrane region" description="Helical" evidence="13">
    <location>
        <begin position="632"/>
        <end position="653"/>
    </location>
</feature>
<feature type="binding site" evidence="12">
    <location>
        <position position="48"/>
    </location>
    <ligand>
        <name>Mg(2+)</name>
        <dbReference type="ChEBI" id="CHEBI:18420"/>
        <label>2</label>
    </ligand>
</feature>
<keyword evidence="6 11" id="KW-0547">Nucleotide-binding</keyword>
<dbReference type="Proteomes" id="UP000192569">
    <property type="component" value="Chromosome I"/>
</dbReference>
<dbReference type="OrthoDB" id="9809127at2"/>
<dbReference type="InterPro" id="IPR003373">
    <property type="entry name" value="Fe2_transport_prot-B"/>
</dbReference>
<gene>
    <name evidence="15" type="ORF">SAMN00808754_3147</name>
</gene>
<feature type="binding site" evidence="11">
    <location>
        <begin position="138"/>
        <end position="141"/>
    </location>
    <ligand>
        <name>GTP</name>
        <dbReference type="ChEBI" id="CHEBI:37565"/>
        <label>1</label>
    </ligand>
</feature>
<feature type="transmembrane region" description="Helical" evidence="13">
    <location>
        <begin position="499"/>
        <end position="520"/>
    </location>
</feature>
<dbReference type="InterPro" id="IPR027417">
    <property type="entry name" value="P-loop_NTPase"/>
</dbReference>
<keyword evidence="5 13" id="KW-0812">Transmembrane</keyword>
<accession>A0A1W1W2R0</accession>
<comment type="subcellular location">
    <subcellularLocation>
        <location evidence="2 13">Cell membrane</location>
        <topology evidence="2 13">Multi-pass membrane protein</topology>
    </subcellularLocation>
</comment>
<evidence type="ECO:0000256" key="12">
    <source>
        <dbReference type="PIRSR" id="PIRSR603373-2"/>
    </source>
</evidence>
<evidence type="ECO:0000256" key="9">
    <source>
        <dbReference type="ARBA" id="ARBA00023136"/>
    </source>
</evidence>
<evidence type="ECO:0000256" key="4">
    <source>
        <dbReference type="ARBA" id="ARBA00022475"/>
    </source>
</evidence>
<comment type="similarity">
    <text evidence="13">Belongs to the TRAFAC class TrmE-Era-EngA-EngB-Septin-like GTPase superfamily. FeoB GTPase (TC 9.A.8) family.</text>
</comment>
<feature type="transmembrane region" description="Helical" evidence="13">
    <location>
        <begin position="438"/>
        <end position="462"/>
    </location>
</feature>
<dbReference type="CDD" id="cd01879">
    <property type="entry name" value="FeoB"/>
    <property type="match status" value="1"/>
</dbReference>
<dbReference type="EMBL" id="LT838272">
    <property type="protein sequence ID" value="SMB99897.1"/>
    <property type="molecule type" value="Genomic_DNA"/>
</dbReference>
<feature type="binding site" evidence="12">
    <location>
        <position position="47"/>
    </location>
    <ligand>
        <name>Mg(2+)</name>
        <dbReference type="ChEBI" id="CHEBI:18420"/>
        <label>2</label>
    </ligand>
</feature>
<dbReference type="NCBIfam" id="TIGR00437">
    <property type="entry name" value="feoB"/>
    <property type="match status" value="1"/>
</dbReference>
<dbReference type="GO" id="GO:0015093">
    <property type="term" value="F:ferrous iron transmembrane transporter activity"/>
    <property type="evidence" value="ECO:0007669"/>
    <property type="project" value="UniProtKB-UniRule"/>
</dbReference>
<dbReference type="GO" id="GO:0005525">
    <property type="term" value="F:GTP binding"/>
    <property type="evidence" value="ECO:0007669"/>
    <property type="project" value="UniProtKB-KW"/>
</dbReference>
<dbReference type="GO" id="GO:0005886">
    <property type="term" value="C:plasma membrane"/>
    <property type="evidence" value="ECO:0007669"/>
    <property type="project" value="UniProtKB-SubCell"/>
</dbReference>
<feature type="binding site" evidence="12">
    <location>
        <position position="44"/>
    </location>
    <ligand>
        <name>Mg(2+)</name>
        <dbReference type="ChEBI" id="CHEBI:18420"/>
        <label>2</label>
    </ligand>
</feature>
<evidence type="ECO:0000256" key="11">
    <source>
        <dbReference type="PIRSR" id="PIRSR603373-1"/>
    </source>
</evidence>
<dbReference type="SUPFAM" id="SSF52540">
    <property type="entry name" value="P-loop containing nucleoside triphosphate hydrolases"/>
    <property type="match status" value="1"/>
</dbReference>
<dbReference type="PROSITE" id="PS51711">
    <property type="entry name" value="G_FEOB"/>
    <property type="match status" value="1"/>
</dbReference>
<keyword evidence="4" id="KW-1003">Cell membrane</keyword>
<keyword evidence="13" id="KW-0406">Ion transport</keyword>
<dbReference type="RefSeq" id="WP_084666796.1">
    <property type="nucleotide sequence ID" value="NZ_LT838272.1"/>
</dbReference>
<keyword evidence="13" id="KW-0408">Iron</keyword>
<evidence type="ECO:0000256" key="7">
    <source>
        <dbReference type="ARBA" id="ARBA00022989"/>
    </source>
</evidence>
<sequence length="656" mass="71490">MGLKKFVPLPWKKPTHTLPLTNEPPPVVVALVGNPNTGKSTLFNALTGLRQHTGNWPGKTVSLGQGIYRYKDRQFMLIDLPGTYSLQPGSPEEEITHDFLLGGTPRVVVVVADATALERSLLLTLQVINLGKVVLCINLIDEAKKRGLEIDTSVLSRELGIPVVATVARSGQGLTELREAIYNLTSDFRTSNTEVCSLAQQNRGCLIGGKLTLSSCPERKLGQLEDITTLYRQAESLVQKAMIKKSGEGAFARDRWLDDIITSKWIGLPLMVLLLGAVFWITLIGANYPSELLTKLFSNLEQKLILATDYLSLPLWLRGLVVEGVYQTTAWVVSVMLPPMAIFFPCFTFLEELGYLPRVAFTLDGLFKLVGTCGKQALTMGMGFGCNAAGVTACRIIDSPRERLIAMLTNVFVPCNGRFPLLISLASIFFAGTSGNSLVAAAAVTGLVLFGILITLAVSWILSRTLLHGVPSAFALELPPFRWPRIGSLLIRSFLDRTIFVLGRAVTVAAPAGALTWLLANTHIAEQSLLNLAAGYLQPLARSLGLDGYILLAFILALPANELVLPLLLMAYLNLGTLVELDSLEALATLLKSYGWTWTTALSVTLFSLLHYPCATTLLSIYKETRSLKWTILAFTIPLSIALVVLLLLNVVLKLF</sequence>
<keyword evidence="16" id="KW-1185">Reference proteome</keyword>
<dbReference type="InterPro" id="IPR050860">
    <property type="entry name" value="FeoB_GTPase"/>
</dbReference>
<evidence type="ECO:0000259" key="14">
    <source>
        <dbReference type="PROSITE" id="PS51711"/>
    </source>
</evidence>
<dbReference type="InterPro" id="IPR011642">
    <property type="entry name" value="Gate_dom"/>
</dbReference>
<feature type="binding site" evidence="12">
    <location>
        <position position="45"/>
    </location>
    <ligand>
        <name>Mg(2+)</name>
        <dbReference type="ChEBI" id="CHEBI:18420"/>
        <label>2</label>
    </ligand>
</feature>
<keyword evidence="12" id="KW-0460">Magnesium</keyword>
<dbReference type="PANTHER" id="PTHR43185:SF2">
    <property type="entry name" value="FERROUS IRON TRANSPORT PROTEIN B"/>
    <property type="match status" value="1"/>
</dbReference>
<dbReference type="InterPro" id="IPR011640">
    <property type="entry name" value="Fe2_transport_prot_B_C"/>
</dbReference>
<feature type="domain" description="FeoB-type G" evidence="14">
    <location>
        <begin position="26"/>
        <end position="187"/>
    </location>
</feature>
<feature type="transmembrane region" description="Helical" evidence="13">
    <location>
        <begin position="411"/>
        <end position="432"/>
    </location>
</feature>
<dbReference type="PANTHER" id="PTHR43185">
    <property type="entry name" value="FERROUS IRON TRANSPORT PROTEIN B"/>
    <property type="match status" value="1"/>
</dbReference>
<dbReference type="STRING" id="698762.SAMN00808754_3147"/>
<name>A0A1W1W2R0_9FIRM</name>
<evidence type="ECO:0000256" key="1">
    <source>
        <dbReference type="ARBA" id="ARBA00003926"/>
    </source>
</evidence>
<keyword evidence="13" id="KW-0410">Iron transport</keyword>
<evidence type="ECO:0000313" key="15">
    <source>
        <dbReference type="EMBL" id="SMB99897.1"/>
    </source>
</evidence>
<feature type="transmembrane region" description="Helical" evidence="13">
    <location>
        <begin position="594"/>
        <end position="612"/>
    </location>
</feature>
<evidence type="ECO:0000256" key="2">
    <source>
        <dbReference type="ARBA" id="ARBA00004651"/>
    </source>
</evidence>
<feature type="transmembrane region" description="Helical" evidence="13">
    <location>
        <begin position="549"/>
        <end position="573"/>
    </location>
</feature>